<sequence length="121" mass="14173">MAIFHNETNSLHRLSPLLLLCLTWLGVVATKEIGLDQDLSMEILTQVVNAGYQLRICSTCQQKTVSSSAYHSRYSTDYRMFRFCVANTELDWRPGTEQYRFIEHCLSSVDRHKQPWLIFLW</sequence>
<name>A0A1D6KEX7_MAIZE</name>
<reference evidence="1" key="1">
    <citation type="submission" date="2015-12" db="EMBL/GenBank/DDBJ databases">
        <title>Update maize B73 reference genome by single molecule sequencing technologies.</title>
        <authorList>
            <consortium name="Maize Genome Sequencing Project"/>
            <person name="Ware D."/>
        </authorList>
    </citation>
    <scope>NUCLEOTIDE SEQUENCE [LARGE SCALE GENOMIC DNA]</scope>
    <source>
        <tissue evidence="1">Seedling</tissue>
    </source>
</reference>
<dbReference type="EMBL" id="CM007647">
    <property type="protein sequence ID" value="ONM01696.1"/>
    <property type="molecule type" value="Genomic_DNA"/>
</dbReference>
<dbReference type="PANTHER" id="PTHR45778:SF16">
    <property type="entry name" value="INACTIVE PURPLE ACID PHOSPHATASE 1-RELATED"/>
    <property type="match status" value="1"/>
</dbReference>
<dbReference type="SMR" id="A0A1D6KEX7"/>
<dbReference type="InParanoid" id="A0A1D6KEX7"/>
<evidence type="ECO:0000313" key="1">
    <source>
        <dbReference type="EMBL" id="ONM01696.1"/>
    </source>
</evidence>
<dbReference type="AlphaFoldDB" id="A0A1D6KEX7"/>
<proteinExistence type="predicted"/>
<protein>
    <submittedName>
        <fullName evidence="1">Uncharacterized protein</fullName>
    </submittedName>
</protein>
<dbReference type="Gene3D" id="3.60.21.10">
    <property type="match status" value="1"/>
</dbReference>
<gene>
    <name evidence="1" type="ORF">ZEAMMB73_Zm00001d030899</name>
</gene>
<organism evidence="1">
    <name type="scientific">Zea mays</name>
    <name type="common">Maize</name>
    <dbReference type="NCBI Taxonomy" id="4577"/>
    <lineage>
        <taxon>Eukaryota</taxon>
        <taxon>Viridiplantae</taxon>
        <taxon>Streptophyta</taxon>
        <taxon>Embryophyta</taxon>
        <taxon>Tracheophyta</taxon>
        <taxon>Spermatophyta</taxon>
        <taxon>Magnoliopsida</taxon>
        <taxon>Liliopsida</taxon>
        <taxon>Poales</taxon>
        <taxon>Poaceae</taxon>
        <taxon>PACMAD clade</taxon>
        <taxon>Panicoideae</taxon>
        <taxon>Andropogonodae</taxon>
        <taxon>Andropogoneae</taxon>
        <taxon>Tripsacinae</taxon>
        <taxon>Zea</taxon>
    </lineage>
</organism>
<dbReference type="PANTHER" id="PTHR45778">
    <property type="entry name" value="PURPLE ACID PHOSPHATASE-RELATED"/>
    <property type="match status" value="1"/>
</dbReference>
<dbReference type="InterPro" id="IPR029052">
    <property type="entry name" value="Metallo-depent_PP-like"/>
</dbReference>
<accession>A0A1D6KEX7</accession>